<feature type="non-terminal residue" evidence="3">
    <location>
        <position position="1"/>
    </location>
</feature>
<keyword evidence="4" id="KW-1185">Reference proteome</keyword>
<comment type="caution">
    <text evidence="3">The sequence shown here is derived from an EMBL/GenBank/DDBJ whole genome shotgun (WGS) entry which is preliminary data.</text>
</comment>
<dbReference type="SUPFAM" id="SSF160350">
    <property type="entry name" value="Rnp2-like"/>
    <property type="match status" value="1"/>
</dbReference>
<dbReference type="InterPro" id="IPR038085">
    <property type="entry name" value="Rnp2-like_sf"/>
</dbReference>
<accession>A0ABN9SKK5</accession>
<evidence type="ECO:0000313" key="4">
    <source>
        <dbReference type="Proteomes" id="UP001189429"/>
    </source>
</evidence>
<sequence length="160" mass="16783">APPPRTRSGGVAPGAPAPGGGARLRTARPAMVVLKRRYLLFEVIFDRAPRAGSVSEEELAQAARSALAADWGAAGEARAQLRLLWWRAPRCTWASSAARGAAKSSSASRWRWCETSARGPRSSACTARAARCGRCRPPAGSCCGGGSGAPRDGLGRRRSR</sequence>
<protein>
    <submittedName>
        <fullName evidence="3">Uncharacterized protein</fullName>
    </submittedName>
</protein>
<feature type="region of interest" description="Disordered" evidence="2">
    <location>
        <begin position="1"/>
        <end position="23"/>
    </location>
</feature>
<organism evidence="3 4">
    <name type="scientific">Prorocentrum cordatum</name>
    <dbReference type="NCBI Taxonomy" id="2364126"/>
    <lineage>
        <taxon>Eukaryota</taxon>
        <taxon>Sar</taxon>
        <taxon>Alveolata</taxon>
        <taxon>Dinophyceae</taxon>
        <taxon>Prorocentrales</taxon>
        <taxon>Prorocentraceae</taxon>
        <taxon>Prorocentrum</taxon>
    </lineage>
</organism>
<dbReference type="Proteomes" id="UP001189429">
    <property type="component" value="Unassembled WGS sequence"/>
</dbReference>
<dbReference type="EMBL" id="CAUYUJ010011644">
    <property type="protein sequence ID" value="CAK0832296.1"/>
    <property type="molecule type" value="Genomic_DNA"/>
</dbReference>
<name>A0ABN9SKK5_9DINO</name>
<reference evidence="3" key="1">
    <citation type="submission" date="2023-10" db="EMBL/GenBank/DDBJ databases">
        <authorList>
            <person name="Chen Y."/>
            <person name="Shah S."/>
            <person name="Dougan E. K."/>
            <person name="Thang M."/>
            <person name="Chan C."/>
        </authorList>
    </citation>
    <scope>NUCLEOTIDE SEQUENCE [LARGE SCALE GENOMIC DNA]</scope>
</reference>
<evidence type="ECO:0000256" key="2">
    <source>
        <dbReference type="SAM" id="MobiDB-lite"/>
    </source>
</evidence>
<proteinExistence type="predicted"/>
<keyword evidence="1" id="KW-0819">tRNA processing</keyword>
<feature type="non-terminal residue" evidence="3">
    <location>
        <position position="160"/>
    </location>
</feature>
<feature type="region of interest" description="Disordered" evidence="2">
    <location>
        <begin position="136"/>
        <end position="160"/>
    </location>
</feature>
<dbReference type="Gene3D" id="3.30.70.3250">
    <property type="entry name" value="Ribonuclease P, Pop5 subunit"/>
    <property type="match status" value="1"/>
</dbReference>
<gene>
    <name evidence="3" type="ORF">PCOR1329_LOCUS30353</name>
</gene>
<evidence type="ECO:0000313" key="3">
    <source>
        <dbReference type="EMBL" id="CAK0832296.1"/>
    </source>
</evidence>
<evidence type="ECO:0000256" key="1">
    <source>
        <dbReference type="ARBA" id="ARBA00022694"/>
    </source>
</evidence>